<protein>
    <submittedName>
        <fullName evidence="2">Uncharacterized protein</fullName>
    </submittedName>
</protein>
<evidence type="ECO:0000256" key="1">
    <source>
        <dbReference type="SAM" id="MobiDB-lite"/>
    </source>
</evidence>
<dbReference type="AlphaFoldDB" id="A0A919DLC4"/>
<feature type="compositionally biased region" description="Low complexity" evidence="1">
    <location>
        <begin position="59"/>
        <end position="72"/>
    </location>
</feature>
<sequence length="195" mass="20505">MFRIVSSVGPGRDHGGEVLTVVNRTRITAAALGTAALVTVGQLGLAGTASASGDATQRSASADKPSSAAPSATRSSGCPIDIVYTSRFYIGSGGWVTGNGLYFGIKNKSTKKFGKVKFTVTNVKNIRFGRATAKGGKITHKTSKSVTVYTKTLKGKAKLGVQVRTRLLNKNSYKVKFQVRGNGWNCAVNQGTWGN</sequence>
<evidence type="ECO:0000313" key="2">
    <source>
        <dbReference type="EMBL" id="GHE56770.1"/>
    </source>
</evidence>
<reference evidence="2" key="2">
    <citation type="submission" date="2020-09" db="EMBL/GenBank/DDBJ databases">
        <authorList>
            <person name="Sun Q."/>
            <person name="Ohkuma M."/>
        </authorList>
    </citation>
    <scope>NUCLEOTIDE SEQUENCE</scope>
    <source>
        <strain evidence="2">JCM 4784</strain>
    </source>
</reference>
<comment type="caution">
    <text evidence="2">The sequence shown here is derived from an EMBL/GenBank/DDBJ whole genome shotgun (WGS) entry which is preliminary data.</text>
</comment>
<dbReference type="EMBL" id="BNBT01000033">
    <property type="protein sequence ID" value="GHE56770.1"/>
    <property type="molecule type" value="Genomic_DNA"/>
</dbReference>
<name>A0A919DLC4_9ACTN</name>
<gene>
    <name evidence="2" type="ORF">GCM10018785_27500</name>
</gene>
<dbReference type="Proteomes" id="UP000608024">
    <property type="component" value="Unassembled WGS sequence"/>
</dbReference>
<reference evidence="2" key="1">
    <citation type="journal article" date="2014" name="Int. J. Syst. Evol. Microbiol.">
        <title>Complete genome sequence of Corynebacterium casei LMG S-19264T (=DSM 44701T), isolated from a smear-ripened cheese.</title>
        <authorList>
            <consortium name="US DOE Joint Genome Institute (JGI-PGF)"/>
            <person name="Walter F."/>
            <person name="Albersmeier A."/>
            <person name="Kalinowski J."/>
            <person name="Ruckert C."/>
        </authorList>
    </citation>
    <scope>NUCLEOTIDE SEQUENCE</scope>
    <source>
        <strain evidence="2">JCM 4784</strain>
    </source>
</reference>
<feature type="region of interest" description="Disordered" evidence="1">
    <location>
        <begin position="54"/>
        <end position="75"/>
    </location>
</feature>
<accession>A0A919DLC4</accession>
<keyword evidence="3" id="KW-1185">Reference proteome</keyword>
<proteinExistence type="predicted"/>
<organism evidence="2 3">
    <name type="scientific">Streptomyces longispororuber</name>
    <dbReference type="NCBI Taxonomy" id="68230"/>
    <lineage>
        <taxon>Bacteria</taxon>
        <taxon>Bacillati</taxon>
        <taxon>Actinomycetota</taxon>
        <taxon>Actinomycetes</taxon>
        <taxon>Kitasatosporales</taxon>
        <taxon>Streptomycetaceae</taxon>
        <taxon>Streptomyces</taxon>
    </lineage>
</organism>
<evidence type="ECO:0000313" key="3">
    <source>
        <dbReference type="Proteomes" id="UP000608024"/>
    </source>
</evidence>